<dbReference type="PANTHER" id="PTHR44329">
    <property type="entry name" value="SERINE/THREONINE-PROTEIN KINASE TNNI3K-RELATED"/>
    <property type="match status" value="1"/>
</dbReference>
<accession>A0A2Z6RTL0</accession>
<dbReference type="InterPro" id="IPR011009">
    <property type="entry name" value="Kinase-like_dom_sf"/>
</dbReference>
<evidence type="ECO:0000313" key="3">
    <source>
        <dbReference type="Proteomes" id="UP000247702"/>
    </source>
</evidence>
<proteinExistence type="predicted"/>
<evidence type="ECO:0000259" key="1">
    <source>
        <dbReference type="PROSITE" id="PS50011"/>
    </source>
</evidence>
<organism evidence="2 3">
    <name type="scientific">Rhizophagus clarus</name>
    <dbReference type="NCBI Taxonomy" id="94130"/>
    <lineage>
        <taxon>Eukaryota</taxon>
        <taxon>Fungi</taxon>
        <taxon>Fungi incertae sedis</taxon>
        <taxon>Mucoromycota</taxon>
        <taxon>Glomeromycotina</taxon>
        <taxon>Glomeromycetes</taxon>
        <taxon>Glomerales</taxon>
        <taxon>Glomeraceae</taxon>
        <taxon>Rhizophagus</taxon>
    </lineage>
</organism>
<evidence type="ECO:0000313" key="2">
    <source>
        <dbReference type="EMBL" id="GBC06418.1"/>
    </source>
</evidence>
<dbReference type="GO" id="GO:0005524">
    <property type="term" value="F:ATP binding"/>
    <property type="evidence" value="ECO:0007669"/>
    <property type="project" value="InterPro"/>
</dbReference>
<sequence length="1744" mass="204372">MDLTNTFSENSFNPTPRLKSSPVPILFIPFNRNELKCSHCSDYYSTTVLFHQKYCKNCLFNYIKNYGEATYLDVHTRQCSKTDAKENKNKQEWCENCLVWMYNHTGEEVSQFKQIIPTDFDEYNNKVYKSEKVCKLCKHESISNELELCSNCYQISSGWIESTLTKNFIPILYLPWWDTFDECVACKKSLIFVSDCQKWCLYCNIIYFGCRHCLTTNIIFGITDQSQCIKCKRISYITFNTKGFFKDVNTHSRQIANYVDYINNQIAYYVNHNDKSSNPLDVYNFMSDLYFLMKPLKDWTSNIRITNLENNGNTLGQIMPVIFVSFYGNKRNYLCHYCRSVCSETRLFKQMYCKHCFILYIKYVLCAIKNDYIKSTVINNMELCIGTNNTKCENHESRNSDFYTQNIQEWCDNCSEILQFKQVVTNLTNSKNYYYKTQSSNCYKISSGWVKSAYTKEFISILYLPWWDACDDCITCSRHLDSVTECQKWCMNCFIIYTGCRGCLTTNIIFGITNQSQYYWIENSSQTLPIVFLPFNNNKDKCYYCKRIYSVTLLFKQKYCKNCLFLYIKYTLYKIKNITIVNKLDIHLSTQNIKCDEHKPRNLDFCTQNIQEWCKSCFNILYFNKVIANGGFDGESYETNCKLCGKLICQQISSNDMVFRLCSNCYQISYELVESTSTKESILILCLPWWDTCDQCIACGGGLYFGSDCQKWCSYCVIIYSGCRYCLTTNVIFGFTEETQCKSCKRILDVNIDNIVRKVRIDEEEVTSITINRNYHQIVNYISNPTDKNYNPLGIYNFIKKLNYLSSNLLTSLYSKITKFDAPVPVMFVPFDNNAKECCFCRREYSITLLLGQKYCKICLLWYITNTTNKINLDVNISTNKNNILCNTHKPRNLDFCTQNIQEWCLSCSEILYFNQILGENEKRRNRELTNMKEMCEICGQQLLNFNYDGFTLCSNCYQISSEYVESTLTNNLIPVFYLPWWDGCDHCIACDKFVEFESDCQKWCSYCIIIYSGCRYCLTTNIIFGITDQSRCKKCKRIKKISFITIEPTKIKDKKLNIKSHKQVANYVENCGKNSNPLEIYEFVKELDYCPLKPLIDWITHSQFISIENDENCFDLDIPITFLSFNNNENKCYYCKTEYSETLLSKQKFCKHCLFLYIKYVGDDNKMDVYISTNATNNIECDKHKLRDFFNSQKWCDSCSEILHFNQIVTDHRLDVKDINYCKLCGKLKTTFCSNCYVISSGWIELTSTKKQIPILYLPWWDAHNICIICNQGLKSNADCQKWCSNCFIVYVGCKYCLTTNIIFGITDQSQCYKCKRISLIVIDTKYIIEEWLTLADINAYINYYQIANYKDNIDKNSNPLRVYDFIGKNVTIIKNPLKLKVEWILHSQFTNFKEIAKGGFGTIYKASWEENQYGIVAIKRFSNSRNVSKDFLNEVTFYQRYYDKFKHIIEYYGITQDSITKEHMIVMEYADGGDLHNYLQNNFNNITWKDKLAIILDISKGLNSIHKENFIHRDLHSGNILLKTNPYGQKWKIGDLGLSQPANNVSLNNEIYGVVPYIAPEIFKGVKFSKASDIYSMGMILWELTTGCKPFYNIEHDSEFIYKVIDGKRPNITNDTPEYFADLMKKCWNSDLIKRPSALKIYKAIRISIDDDVNILNQAEELRLELIGLKMLGPEFSEKSHSDYTNRSLSSFITKHSMISFNTRRQRYITKEYEFDINDIQRPSRDSVSNAQHYLNAGPSNT</sequence>
<gene>
    <name evidence="2" type="ORF">RclHR1_06810007</name>
</gene>
<dbReference type="PRINTS" id="PR00109">
    <property type="entry name" value="TYRKINASE"/>
</dbReference>
<name>A0A2Z6RTL0_9GLOM</name>
<dbReference type="SUPFAM" id="SSF56112">
    <property type="entry name" value="Protein kinase-like (PK-like)"/>
    <property type="match status" value="1"/>
</dbReference>
<keyword evidence="3" id="KW-1185">Reference proteome</keyword>
<dbReference type="SMART" id="SM00220">
    <property type="entry name" value="S_TKc"/>
    <property type="match status" value="1"/>
</dbReference>
<dbReference type="Gene3D" id="1.10.510.10">
    <property type="entry name" value="Transferase(Phosphotransferase) domain 1"/>
    <property type="match status" value="1"/>
</dbReference>
<dbReference type="GO" id="GO:0004674">
    <property type="term" value="F:protein serine/threonine kinase activity"/>
    <property type="evidence" value="ECO:0007669"/>
    <property type="project" value="TreeGrafter"/>
</dbReference>
<dbReference type="InterPro" id="IPR051681">
    <property type="entry name" value="Ser/Thr_Kinases-Pseudokinases"/>
</dbReference>
<dbReference type="PROSITE" id="PS50011">
    <property type="entry name" value="PROTEIN_KINASE_DOM"/>
    <property type="match status" value="1"/>
</dbReference>
<dbReference type="Pfam" id="PF07714">
    <property type="entry name" value="PK_Tyr_Ser-Thr"/>
    <property type="match status" value="1"/>
</dbReference>
<dbReference type="InterPro" id="IPR001245">
    <property type="entry name" value="Ser-Thr/Tyr_kinase_cat_dom"/>
</dbReference>
<comment type="caution">
    <text evidence="2">The sequence shown here is derived from an EMBL/GenBank/DDBJ whole genome shotgun (WGS) entry which is preliminary data.</text>
</comment>
<reference evidence="2 3" key="1">
    <citation type="submission" date="2017-11" db="EMBL/GenBank/DDBJ databases">
        <title>The genome of Rhizophagus clarus HR1 reveals common genetic basis of auxotrophy among arbuscular mycorrhizal fungi.</title>
        <authorList>
            <person name="Kobayashi Y."/>
        </authorList>
    </citation>
    <scope>NUCLEOTIDE SEQUENCE [LARGE SCALE GENOMIC DNA]</scope>
    <source>
        <strain evidence="2 3">HR1</strain>
    </source>
</reference>
<dbReference type="PANTHER" id="PTHR44329:SF289">
    <property type="entry name" value="SERINE_THREONINE-PROTEIN KINASE VIK"/>
    <property type="match status" value="1"/>
</dbReference>
<dbReference type="Proteomes" id="UP000247702">
    <property type="component" value="Unassembled WGS sequence"/>
</dbReference>
<dbReference type="InterPro" id="IPR000719">
    <property type="entry name" value="Prot_kinase_dom"/>
</dbReference>
<dbReference type="EMBL" id="BEXD01004072">
    <property type="protein sequence ID" value="GBC06418.1"/>
    <property type="molecule type" value="Genomic_DNA"/>
</dbReference>
<feature type="domain" description="Protein kinase" evidence="1">
    <location>
        <begin position="1391"/>
        <end position="1649"/>
    </location>
</feature>
<protein>
    <recommendedName>
        <fullName evidence="1">Protein kinase domain-containing protein</fullName>
    </recommendedName>
</protein>